<dbReference type="PROSITE" id="PS01106">
    <property type="entry name" value="RIBOSOMAL_L18E"/>
    <property type="match status" value="1"/>
</dbReference>
<accession>A0A9X9S4E3</accession>
<sequence>MTKTIMKTNPRYSALISILKETSRANDANVWREIAKRLESPSNNYAEVNISKINRYAQDGDTVLVPGKVLGSGVLSQKVSVAAIKFSGVAEEKIIGADGVCMTIEELVRQNPEGKKVRILR</sequence>
<evidence type="ECO:0000313" key="6">
    <source>
        <dbReference type="EMBL" id="WAI01275.1"/>
    </source>
</evidence>
<dbReference type="InterPro" id="IPR000039">
    <property type="entry name" value="Ribosomal_eL18"/>
</dbReference>
<dbReference type="GeneID" id="76836002"/>
<name>A0A9X9S4E3_METOG</name>
<keyword evidence="7" id="KW-1185">Reference proteome</keyword>
<dbReference type="GO" id="GO:0022625">
    <property type="term" value="C:cytosolic large ribosomal subunit"/>
    <property type="evidence" value="ECO:0007669"/>
    <property type="project" value="TreeGrafter"/>
</dbReference>
<keyword evidence="3 4" id="KW-0687">Ribonucleoprotein</keyword>
<gene>
    <name evidence="4" type="primary">rpl18e</name>
    <name evidence="6" type="ORF">OU421_12830</name>
</gene>
<proteinExistence type="inferred from homology"/>
<evidence type="ECO:0000256" key="1">
    <source>
        <dbReference type="ARBA" id="ARBA00006815"/>
    </source>
</evidence>
<dbReference type="PANTHER" id="PTHR10934">
    <property type="entry name" value="60S RIBOSOMAL PROTEIN L18"/>
    <property type="match status" value="1"/>
</dbReference>
<organism evidence="6 7">
    <name type="scientific">Methanogenium organophilum</name>
    <dbReference type="NCBI Taxonomy" id="2199"/>
    <lineage>
        <taxon>Archaea</taxon>
        <taxon>Methanobacteriati</taxon>
        <taxon>Methanobacteriota</taxon>
        <taxon>Stenosarchaea group</taxon>
        <taxon>Methanomicrobia</taxon>
        <taxon>Methanomicrobiales</taxon>
        <taxon>Methanomicrobiaceae</taxon>
        <taxon>Methanogenium</taxon>
    </lineage>
</organism>
<feature type="domain" description="Large ribosomal subunit protein uL15/eL18" evidence="5">
    <location>
        <begin position="7"/>
        <end position="121"/>
    </location>
</feature>
<dbReference type="NCBIfam" id="NF003079">
    <property type="entry name" value="PRK04005.1"/>
    <property type="match status" value="1"/>
</dbReference>
<keyword evidence="2 4" id="KW-0689">Ribosomal protein</keyword>
<evidence type="ECO:0000256" key="2">
    <source>
        <dbReference type="ARBA" id="ARBA00022980"/>
    </source>
</evidence>
<evidence type="ECO:0000256" key="3">
    <source>
        <dbReference type="ARBA" id="ARBA00023274"/>
    </source>
</evidence>
<dbReference type="EMBL" id="CP113361">
    <property type="protein sequence ID" value="WAI01275.1"/>
    <property type="molecule type" value="Genomic_DNA"/>
</dbReference>
<dbReference type="Gene3D" id="3.100.10.10">
    <property type="match status" value="1"/>
</dbReference>
<dbReference type="InterPro" id="IPR022947">
    <property type="entry name" value="Ribosomal_eL18_arc"/>
</dbReference>
<dbReference type="HAMAP" id="MF_00329">
    <property type="entry name" value="Ribosomal_eL18"/>
    <property type="match status" value="1"/>
</dbReference>
<evidence type="ECO:0000313" key="7">
    <source>
        <dbReference type="Proteomes" id="UP001163096"/>
    </source>
</evidence>
<dbReference type="InterPro" id="IPR036227">
    <property type="entry name" value="Ribosomal_uL15/eL18_sf"/>
</dbReference>
<dbReference type="InterPro" id="IPR021132">
    <property type="entry name" value="Ribosomal_eL18/eL18-A/B/_CS"/>
</dbReference>
<dbReference type="KEGG" id="mou:OU421_12830"/>
<dbReference type="SUPFAM" id="SSF52080">
    <property type="entry name" value="Ribosomal proteins L15p and L18e"/>
    <property type="match status" value="1"/>
</dbReference>
<dbReference type="GO" id="GO:0003723">
    <property type="term" value="F:RNA binding"/>
    <property type="evidence" value="ECO:0007669"/>
    <property type="project" value="TreeGrafter"/>
</dbReference>
<dbReference type="InterPro" id="IPR021131">
    <property type="entry name" value="Ribosomal_uL15/eL18"/>
</dbReference>
<reference evidence="6" key="1">
    <citation type="submission" date="2022-11" db="EMBL/GenBank/DDBJ databases">
        <title>Complete genome sequence of Methanogenium organophilum DSM 3596.</title>
        <authorList>
            <person name="Chen S.-C."/>
            <person name="Lai S.-J."/>
            <person name="You Y.-T."/>
        </authorList>
    </citation>
    <scope>NUCLEOTIDE SEQUENCE</scope>
    <source>
        <strain evidence="6">DSM 3596</strain>
    </source>
</reference>
<evidence type="ECO:0000256" key="4">
    <source>
        <dbReference type="HAMAP-Rule" id="MF_00329"/>
    </source>
</evidence>
<dbReference type="GO" id="GO:0006412">
    <property type="term" value="P:translation"/>
    <property type="evidence" value="ECO:0007669"/>
    <property type="project" value="UniProtKB-UniRule"/>
</dbReference>
<dbReference type="PANTHER" id="PTHR10934:SF2">
    <property type="entry name" value="LARGE RIBOSOMAL SUBUNIT PROTEIN EL18"/>
    <property type="match status" value="1"/>
</dbReference>
<dbReference type="Pfam" id="PF17135">
    <property type="entry name" value="Ribosomal_L18"/>
    <property type="match status" value="1"/>
</dbReference>
<dbReference type="AlphaFoldDB" id="A0A9X9S4E3"/>
<evidence type="ECO:0000259" key="5">
    <source>
        <dbReference type="Pfam" id="PF17135"/>
    </source>
</evidence>
<protein>
    <recommendedName>
        <fullName evidence="4">Large ribosomal subunit protein eL18</fullName>
    </recommendedName>
</protein>
<dbReference type="RefSeq" id="WP_268186500.1">
    <property type="nucleotide sequence ID" value="NZ_CP113361.1"/>
</dbReference>
<dbReference type="Proteomes" id="UP001163096">
    <property type="component" value="Chromosome"/>
</dbReference>
<dbReference type="GO" id="GO:0003735">
    <property type="term" value="F:structural constituent of ribosome"/>
    <property type="evidence" value="ECO:0007669"/>
    <property type="project" value="InterPro"/>
</dbReference>
<comment type="similarity">
    <text evidence="1 4">Belongs to the eukaryotic ribosomal protein eL18 family.</text>
</comment>